<dbReference type="RefSeq" id="WP_193799707.1">
    <property type="nucleotide sequence ID" value="NZ_JADEWC010000003.1"/>
</dbReference>
<dbReference type="PANTHER" id="PTHR10285">
    <property type="entry name" value="URIDINE KINASE"/>
    <property type="match status" value="1"/>
</dbReference>
<dbReference type="GO" id="GO:0016301">
    <property type="term" value="F:kinase activity"/>
    <property type="evidence" value="ECO:0007669"/>
    <property type="project" value="UniProtKB-KW"/>
</dbReference>
<protein>
    <submittedName>
        <fullName evidence="1">Glycerate kinase</fullName>
    </submittedName>
</protein>
<keyword evidence="2" id="KW-1185">Reference proteome</keyword>
<dbReference type="SUPFAM" id="SSF52540">
    <property type="entry name" value="P-loop containing nucleoside triphosphate hydrolases"/>
    <property type="match status" value="1"/>
</dbReference>
<organism evidence="1 2">
    <name type="scientific">Cyanobacterium stanieri LEGE 03274</name>
    <dbReference type="NCBI Taxonomy" id="1828756"/>
    <lineage>
        <taxon>Bacteria</taxon>
        <taxon>Bacillati</taxon>
        <taxon>Cyanobacteriota</taxon>
        <taxon>Cyanophyceae</taxon>
        <taxon>Oscillatoriophycideae</taxon>
        <taxon>Chroococcales</taxon>
        <taxon>Geminocystaceae</taxon>
        <taxon>Cyanobacterium</taxon>
    </lineage>
</organism>
<dbReference type="Gene3D" id="3.40.50.300">
    <property type="entry name" value="P-loop containing nucleotide triphosphate hydrolases"/>
    <property type="match status" value="1"/>
</dbReference>
<evidence type="ECO:0000313" key="1">
    <source>
        <dbReference type="EMBL" id="MBE9221513.1"/>
    </source>
</evidence>
<dbReference type="Proteomes" id="UP000654604">
    <property type="component" value="Unassembled WGS sequence"/>
</dbReference>
<gene>
    <name evidence="1" type="ORF">IQ215_02270</name>
</gene>
<dbReference type="EMBL" id="JADEWC010000003">
    <property type="protein sequence ID" value="MBE9221513.1"/>
    <property type="molecule type" value="Genomic_DNA"/>
</dbReference>
<keyword evidence="1" id="KW-0418">Kinase</keyword>
<evidence type="ECO:0000313" key="2">
    <source>
        <dbReference type="Proteomes" id="UP000654604"/>
    </source>
</evidence>
<sequence>MNNEIIEQNIQIICREFNLVNDRKIKELYNNLWFPLALNLQEKFKEKSKPLLVGILGIQGTGKTTLSKILKFLLKQLNISSETISLDDFYKTYEERKQLQKFDPRLIWRGPPLTHDVSLAMGVLTSLLESRPVAIPRFDKSLHNGKGDRTLSSYNGNMALPNTTLLNNQISHNIDVIFFEGWFVGVQPIDENEFNNPPHPIISPADKKFARDCNQRLKEYLPLWKLIDYQIILNPLDYRYSLPWRQEAEAKMKAQGKTGMSNQEIQEFVEYFWKALHPELFIPKLIDNLSLTDSLVITIDKEHFCQDYMIRNTKQL</sequence>
<dbReference type="InterPro" id="IPR027417">
    <property type="entry name" value="P-loop_NTPase"/>
</dbReference>
<accession>A0ABR9V0V4</accession>
<reference evidence="1 2" key="1">
    <citation type="submission" date="2020-10" db="EMBL/GenBank/DDBJ databases">
        <authorList>
            <person name="Castelo-Branco R."/>
            <person name="Eusebio N."/>
            <person name="Adriana R."/>
            <person name="Vieira A."/>
            <person name="Brugerolle De Fraissinette N."/>
            <person name="Rezende De Castro R."/>
            <person name="Schneider M.P."/>
            <person name="Vasconcelos V."/>
            <person name="Leao P.N."/>
        </authorList>
    </citation>
    <scope>NUCLEOTIDE SEQUENCE [LARGE SCALE GENOMIC DNA]</scope>
    <source>
        <strain evidence="1 2">LEGE 03274</strain>
    </source>
</reference>
<proteinExistence type="predicted"/>
<comment type="caution">
    <text evidence="1">The sequence shown here is derived from an EMBL/GenBank/DDBJ whole genome shotgun (WGS) entry which is preliminary data.</text>
</comment>
<keyword evidence="1" id="KW-0808">Transferase</keyword>
<name>A0ABR9V0V4_9CHRO</name>